<dbReference type="Gene3D" id="1.20.120.330">
    <property type="entry name" value="Nucleotidyltransferases domain 2"/>
    <property type="match status" value="1"/>
</dbReference>
<feature type="domain" description="HEPN" evidence="1">
    <location>
        <begin position="15"/>
        <end position="135"/>
    </location>
</feature>
<evidence type="ECO:0000313" key="3">
    <source>
        <dbReference type="Proteomes" id="UP000645676"/>
    </source>
</evidence>
<dbReference type="RefSeq" id="WP_010870821.1">
    <property type="nucleotide sequence ID" value="NC_000909.1"/>
</dbReference>
<protein>
    <submittedName>
        <fullName evidence="2">HEPN domain-containing protein</fullName>
    </submittedName>
</protein>
<evidence type="ECO:0000259" key="1">
    <source>
        <dbReference type="PROSITE" id="PS50910"/>
    </source>
</evidence>
<dbReference type="AlphaFoldDB" id="A0A832WHF1"/>
<organism evidence="2 3">
    <name type="scientific">Methanocaldococcus jannaschii</name>
    <dbReference type="NCBI Taxonomy" id="2190"/>
    <lineage>
        <taxon>Archaea</taxon>
        <taxon>Methanobacteriati</taxon>
        <taxon>Methanobacteriota</taxon>
        <taxon>Methanomada group</taxon>
        <taxon>Methanococci</taxon>
        <taxon>Methanococcales</taxon>
        <taxon>Methanocaldococcaceae</taxon>
        <taxon>Methanocaldococcus</taxon>
    </lineage>
</organism>
<comment type="caution">
    <text evidence="2">The sequence shown here is derived from an EMBL/GenBank/DDBJ whole genome shotgun (WGS) entry which is preliminary data.</text>
</comment>
<dbReference type="SMART" id="SM00748">
    <property type="entry name" value="HEPN"/>
    <property type="match status" value="1"/>
</dbReference>
<name>A0A832WHF1_9EURY</name>
<reference evidence="2" key="1">
    <citation type="journal article" date="2020" name="bioRxiv">
        <title>A rank-normalized archaeal taxonomy based on genome phylogeny resolves widespread incomplete and uneven classifications.</title>
        <authorList>
            <person name="Rinke C."/>
            <person name="Chuvochina M."/>
            <person name="Mussig A.J."/>
            <person name="Chaumeil P.-A."/>
            <person name="Waite D.W."/>
            <person name="Whitman W.B."/>
            <person name="Parks D.H."/>
            <person name="Hugenholtz P."/>
        </authorList>
    </citation>
    <scope>NUCLEOTIDE SEQUENCE</scope>
    <source>
        <strain evidence="2">UBA8849</strain>
    </source>
</reference>
<dbReference type="Pfam" id="PF05168">
    <property type="entry name" value="HEPN"/>
    <property type="match status" value="1"/>
</dbReference>
<proteinExistence type="predicted"/>
<dbReference type="Proteomes" id="UP000645676">
    <property type="component" value="Unassembled WGS sequence"/>
</dbReference>
<evidence type="ECO:0000313" key="2">
    <source>
        <dbReference type="EMBL" id="HII58972.1"/>
    </source>
</evidence>
<gene>
    <name evidence="2" type="ORF">HA335_00050</name>
</gene>
<dbReference type="PROSITE" id="PS50910">
    <property type="entry name" value="HEPN"/>
    <property type="match status" value="1"/>
</dbReference>
<dbReference type="SMR" id="A0A832WHF1"/>
<accession>A0A832WHF1</accession>
<dbReference type="EMBL" id="DUJR01000001">
    <property type="protein sequence ID" value="HII58972.1"/>
    <property type="molecule type" value="Genomic_DNA"/>
</dbReference>
<sequence length="152" mass="18008">MEDSGFNIKYAKLFIKRAEEDLEVAKVLLKTNHYPDSVYHSQQCVEKAVKAVLILNGIIFRRHVVSGVFRNVIYEMKIEDSWKEKLLNLIPKIESLEEHWVMPRYPEPYFGELWNPLEEYTKEDAEECLKDAENVLEVIKDFLKEKYGLKQI</sequence>
<dbReference type="OMA" id="LIWVEER"/>
<dbReference type="SUPFAM" id="SSF81593">
    <property type="entry name" value="Nucleotidyltransferase substrate binding subunit/domain"/>
    <property type="match status" value="1"/>
</dbReference>
<dbReference type="InterPro" id="IPR007842">
    <property type="entry name" value="HEPN_dom"/>
</dbReference>